<dbReference type="RefSeq" id="WP_317516355.1">
    <property type="nucleotide sequence ID" value="NZ_JAPTHD010000002.1"/>
</dbReference>
<organism evidence="1 2">
    <name type="scientific">Sphingobium naphthae</name>
    <dbReference type="NCBI Taxonomy" id="1886786"/>
    <lineage>
        <taxon>Bacteria</taxon>
        <taxon>Pseudomonadati</taxon>
        <taxon>Pseudomonadota</taxon>
        <taxon>Alphaproteobacteria</taxon>
        <taxon>Sphingomonadales</taxon>
        <taxon>Sphingomonadaceae</taxon>
        <taxon>Sphingobium</taxon>
    </lineage>
</organism>
<dbReference type="SUPFAM" id="SSF52540">
    <property type="entry name" value="P-loop containing nucleoside triphosphate hydrolases"/>
    <property type="match status" value="1"/>
</dbReference>
<reference evidence="2" key="1">
    <citation type="journal article" date="2022" name="J Environ Chem Eng">
        <title>Biodegradation of petroleum oil using a constructed nonpathogenic and heavy metal-tolerant bacterial consortium isolated from marine sponges.</title>
        <authorList>
            <person name="Dechsakulwatana C."/>
            <person name="Rungsihiranrut A."/>
            <person name="Muangchinda C."/>
            <person name="Ningthoujam R."/>
            <person name="Klankeo P."/>
            <person name="Pinyakong O."/>
        </authorList>
    </citation>
    <scope>NUCLEOTIDE SEQUENCE [LARGE SCALE GENOMIC DNA]</scope>
    <source>
        <strain evidence="2">MO2-4</strain>
    </source>
</reference>
<dbReference type="Gene3D" id="3.40.50.300">
    <property type="entry name" value="P-loop containing nucleotide triphosphate hydrolases"/>
    <property type="match status" value="1"/>
</dbReference>
<evidence type="ECO:0000313" key="1">
    <source>
        <dbReference type="EMBL" id="MDV5823363.1"/>
    </source>
</evidence>
<name>A0ABU3ZV72_9SPHN</name>
<dbReference type="EMBL" id="JAPTHD010000002">
    <property type="protein sequence ID" value="MDV5823363.1"/>
    <property type="molecule type" value="Genomic_DNA"/>
</dbReference>
<dbReference type="InterPro" id="IPR011990">
    <property type="entry name" value="TPR-like_helical_dom_sf"/>
</dbReference>
<dbReference type="Proteomes" id="UP001185984">
    <property type="component" value="Unassembled WGS sequence"/>
</dbReference>
<dbReference type="InterPro" id="IPR027417">
    <property type="entry name" value="P-loop_NTPase"/>
</dbReference>
<accession>A0ABU3ZV72</accession>
<dbReference type="Pfam" id="PF13469">
    <property type="entry name" value="Sulfotransfer_3"/>
    <property type="match status" value="1"/>
</dbReference>
<protein>
    <submittedName>
        <fullName evidence="1">Sulfotransferase</fullName>
    </submittedName>
</protein>
<gene>
    <name evidence="1" type="ORF">O0R41_07110</name>
</gene>
<dbReference type="Gene3D" id="1.25.40.10">
    <property type="entry name" value="Tetratricopeptide repeat domain"/>
    <property type="match status" value="1"/>
</dbReference>
<evidence type="ECO:0000313" key="2">
    <source>
        <dbReference type="Proteomes" id="UP001185984"/>
    </source>
</evidence>
<keyword evidence="2" id="KW-1185">Reference proteome</keyword>
<dbReference type="SUPFAM" id="SSF48452">
    <property type="entry name" value="TPR-like"/>
    <property type="match status" value="1"/>
</dbReference>
<comment type="caution">
    <text evidence="1">The sequence shown here is derived from an EMBL/GenBank/DDBJ whole genome shotgun (WGS) entry which is preliminary data.</text>
</comment>
<proteinExistence type="predicted"/>
<sequence>MPDNAASPILQAVEALRRADRDLAVSLLQQTLREGAQHGLHWKSVARLAATIGEIDLSLEASRRFAATPPASLERRLHYLGELAHFGRSAQVQTELQALPSSWQAHEAVLHFLGSLSGEQGDFAAAEAHYRGAIARSRLAPQSWFALAMLKRFDAGDPDLAAMVALRPSVAKMAPDLHARYLYGLAKAHADIGDHDQAFALYGEGAALRRGIEPYPAERLVAMTEALIRDFTPTGLKRLTPADAVEEAVIFVNGLPRSGTTLVEQMLTSHSAVVDGGELNLVRAALIPTGDYSMNGALAYQQRMARHPDPWGKLAADYRGMLAKRFGLVGRVRKQFNEEHPETRHDSAGGQQKLMLFSNSVAPAEFLHSRRAYEAIPRQLPAMPL</sequence>